<accession>A0A444J6X0</accession>
<sequence>FQIPTGMLNGKIIEIYCEEFTFFGQLLENSIKSAVVGINAKELSSYLTTRSCELLKKHRNMIKDEYRKTANIYWNGRIGEHDLNEHFSKVADKKVELQVKRICSIIDFAKITD</sequence>
<dbReference type="EMBL" id="MTKP01000107">
    <property type="protein sequence ID" value="RWX48822.1"/>
    <property type="molecule type" value="Genomic_DNA"/>
</dbReference>
<reference evidence="1 2" key="1">
    <citation type="submission" date="2017-01" db="EMBL/GenBank/DDBJ databases">
        <title>The cable genome- insights into the physiology and evolution of filamentous bacteria capable of sulfide oxidation via long distance electron transfer.</title>
        <authorList>
            <person name="Schreiber L."/>
            <person name="Bjerg J.T."/>
            <person name="Boggild A."/>
            <person name="Van De Vossenberg J."/>
            <person name="Meysman F."/>
            <person name="Nielsen L.P."/>
            <person name="Schramm A."/>
            <person name="Kjeldsen K.U."/>
        </authorList>
    </citation>
    <scope>NUCLEOTIDE SEQUENCE [LARGE SCALE GENOMIC DNA]</scope>
    <source>
        <strain evidence="1">A1</strain>
    </source>
</reference>
<dbReference type="AlphaFoldDB" id="A0A444J6X0"/>
<dbReference type="Proteomes" id="UP000288086">
    <property type="component" value="Unassembled WGS sequence"/>
</dbReference>
<feature type="non-terminal residue" evidence="1">
    <location>
        <position position="1"/>
    </location>
</feature>
<name>A0A444J6X0_9BACT</name>
<keyword evidence="2" id="KW-1185">Reference proteome</keyword>
<evidence type="ECO:0000313" key="1">
    <source>
        <dbReference type="EMBL" id="RWX48822.1"/>
    </source>
</evidence>
<protein>
    <submittedName>
        <fullName evidence="1">Uncharacterized protein</fullName>
    </submittedName>
</protein>
<gene>
    <name evidence="1" type="ORF">VT98_11075</name>
</gene>
<proteinExistence type="predicted"/>
<evidence type="ECO:0000313" key="2">
    <source>
        <dbReference type="Proteomes" id="UP000288086"/>
    </source>
</evidence>
<comment type="caution">
    <text evidence="1">The sequence shown here is derived from an EMBL/GenBank/DDBJ whole genome shotgun (WGS) entry which is preliminary data.</text>
</comment>
<organism evidence="1 2">
    <name type="scientific">Candidatus Electrothrix communis</name>
    <dbReference type="NCBI Taxonomy" id="1859133"/>
    <lineage>
        <taxon>Bacteria</taxon>
        <taxon>Pseudomonadati</taxon>
        <taxon>Thermodesulfobacteriota</taxon>
        <taxon>Desulfobulbia</taxon>
        <taxon>Desulfobulbales</taxon>
        <taxon>Desulfobulbaceae</taxon>
        <taxon>Candidatus Electrothrix</taxon>
    </lineage>
</organism>